<dbReference type="CDD" id="cd00685">
    <property type="entry name" value="Trans_IPPS_HT"/>
    <property type="match status" value="1"/>
</dbReference>
<dbReference type="EMBL" id="BMXV01000003">
    <property type="protein sequence ID" value="GGY68324.1"/>
    <property type="molecule type" value="Genomic_DNA"/>
</dbReference>
<evidence type="ECO:0000256" key="2">
    <source>
        <dbReference type="ARBA" id="ARBA00006706"/>
    </source>
</evidence>
<evidence type="ECO:0000313" key="8">
    <source>
        <dbReference type="EMBL" id="GGY68324.1"/>
    </source>
</evidence>
<evidence type="ECO:0000256" key="6">
    <source>
        <dbReference type="ARBA" id="ARBA00023229"/>
    </source>
</evidence>
<proteinExistence type="inferred from homology"/>
<dbReference type="SFLD" id="SFLDS00005">
    <property type="entry name" value="Isoprenoid_Synthase_Type_I"/>
    <property type="match status" value="1"/>
</dbReference>
<dbReference type="NCBIfam" id="NF045485">
    <property type="entry name" value="FPPsyn"/>
    <property type="match status" value="1"/>
</dbReference>
<keyword evidence="5" id="KW-0460">Magnesium</keyword>
<dbReference type="PANTHER" id="PTHR43281:SF1">
    <property type="entry name" value="FARNESYL DIPHOSPHATE SYNTHASE"/>
    <property type="match status" value="1"/>
</dbReference>
<dbReference type="RefSeq" id="WP_189574849.1">
    <property type="nucleotide sequence ID" value="NZ_BMXV01000003.1"/>
</dbReference>
<keyword evidence="3 7" id="KW-0808">Transferase</keyword>
<evidence type="ECO:0000256" key="3">
    <source>
        <dbReference type="ARBA" id="ARBA00022679"/>
    </source>
</evidence>
<dbReference type="PROSITE" id="PS00444">
    <property type="entry name" value="POLYPRENYL_SYNTHASE_2"/>
    <property type="match status" value="1"/>
</dbReference>
<dbReference type="Gene3D" id="1.10.600.10">
    <property type="entry name" value="Farnesyl Diphosphate Synthase"/>
    <property type="match status" value="1"/>
</dbReference>
<accession>A0ABQ3AW25</accession>
<dbReference type="InterPro" id="IPR033749">
    <property type="entry name" value="Polyprenyl_synt_CS"/>
</dbReference>
<dbReference type="InterPro" id="IPR053378">
    <property type="entry name" value="Prenyl_diphosphate_synthase"/>
</dbReference>
<reference evidence="9" key="1">
    <citation type="journal article" date="2019" name="Int. J. Syst. Evol. Microbiol.">
        <title>The Global Catalogue of Microorganisms (GCM) 10K type strain sequencing project: providing services to taxonomists for standard genome sequencing and annotation.</title>
        <authorList>
            <consortium name="The Broad Institute Genomics Platform"/>
            <consortium name="The Broad Institute Genome Sequencing Center for Infectious Disease"/>
            <person name="Wu L."/>
            <person name="Ma J."/>
        </authorList>
    </citation>
    <scope>NUCLEOTIDE SEQUENCE [LARGE SCALE GENOMIC DNA]</scope>
    <source>
        <strain evidence="9">KCTC 22280</strain>
    </source>
</reference>
<dbReference type="SFLD" id="SFLDG01017">
    <property type="entry name" value="Polyprenyl_Transferase_Like"/>
    <property type="match status" value="1"/>
</dbReference>
<keyword evidence="9" id="KW-1185">Reference proteome</keyword>
<protein>
    <submittedName>
        <fullName evidence="8">(2E,6E)-farnesyl diphosphate synthase</fullName>
    </submittedName>
</protein>
<gene>
    <name evidence="8" type="ORF">GCM10007071_13870</name>
</gene>
<dbReference type="PANTHER" id="PTHR43281">
    <property type="entry name" value="FARNESYL DIPHOSPHATE SYNTHASE"/>
    <property type="match status" value="1"/>
</dbReference>
<evidence type="ECO:0000256" key="7">
    <source>
        <dbReference type="RuleBase" id="RU004466"/>
    </source>
</evidence>
<evidence type="ECO:0000256" key="1">
    <source>
        <dbReference type="ARBA" id="ARBA00001946"/>
    </source>
</evidence>
<evidence type="ECO:0000256" key="4">
    <source>
        <dbReference type="ARBA" id="ARBA00022723"/>
    </source>
</evidence>
<comment type="similarity">
    <text evidence="2 7">Belongs to the FPP/GGPP synthase family.</text>
</comment>
<sequence>MHQASTDDFLATCATLTDECLARRLPGETTEPTRLHAAMRYSVLGGGKRIRPALVMATATAVGGQPEQALVAACAVELVHAYSLIHDDLPAMDDDELRRGRPTTHIQYDEATAILAGDALQALAFEWLATEPALTADTRLAMVRRLALASGSAGMVGGQAIDLGAVGQKLSVEQLEQMHRRKTGALIEASVHLGVLSVLGEGGGQQQQEQLASYARAIGLAFQVQDDLLDIEGDTSVIGKPQGSDQARRKPTYPALMGVDGARDYLATLLLQCQQSLADFGPQAGALRGMAEFVVSRRY</sequence>
<comment type="cofactor">
    <cofactor evidence="1">
        <name>Mg(2+)</name>
        <dbReference type="ChEBI" id="CHEBI:18420"/>
    </cofactor>
</comment>
<evidence type="ECO:0000313" key="9">
    <source>
        <dbReference type="Proteomes" id="UP000601597"/>
    </source>
</evidence>
<dbReference type="InterPro" id="IPR008949">
    <property type="entry name" value="Isoprenoid_synthase_dom_sf"/>
</dbReference>
<keyword evidence="4" id="KW-0479">Metal-binding</keyword>
<comment type="caution">
    <text evidence="8">The sequence shown here is derived from an EMBL/GenBank/DDBJ whole genome shotgun (WGS) entry which is preliminary data.</text>
</comment>
<dbReference type="Pfam" id="PF00348">
    <property type="entry name" value="polyprenyl_synt"/>
    <property type="match status" value="1"/>
</dbReference>
<keyword evidence="6" id="KW-0414">Isoprene biosynthesis</keyword>
<evidence type="ECO:0000256" key="5">
    <source>
        <dbReference type="ARBA" id="ARBA00022842"/>
    </source>
</evidence>
<dbReference type="PROSITE" id="PS00723">
    <property type="entry name" value="POLYPRENYL_SYNTHASE_1"/>
    <property type="match status" value="1"/>
</dbReference>
<dbReference type="InterPro" id="IPR000092">
    <property type="entry name" value="Polyprenyl_synt"/>
</dbReference>
<dbReference type="Proteomes" id="UP000601597">
    <property type="component" value="Unassembled WGS sequence"/>
</dbReference>
<organism evidence="8 9">
    <name type="scientific">Marinobacter zhanjiangensis</name>
    <dbReference type="NCBI Taxonomy" id="578215"/>
    <lineage>
        <taxon>Bacteria</taxon>
        <taxon>Pseudomonadati</taxon>
        <taxon>Pseudomonadota</taxon>
        <taxon>Gammaproteobacteria</taxon>
        <taxon>Pseudomonadales</taxon>
        <taxon>Marinobacteraceae</taxon>
        <taxon>Marinobacter</taxon>
    </lineage>
</organism>
<name>A0ABQ3AW25_9GAMM</name>
<dbReference type="SUPFAM" id="SSF48576">
    <property type="entry name" value="Terpenoid synthases"/>
    <property type="match status" value="1"/>
</dbReference>